<reference evidence="2" key="1">
    <citation type="submission" date="2021-02" db="EMBL/GenBank/DDBJ databases">
        <authorList>
            <person name="Han P."/>
        </authorList>
    </citation>
    <scope>NUCLEOTIDE SEQUENCE</scope>
    <source>
        <strain evidence="2">Candidatus Nitrosotenuis uzonensis 5A</strain>
    </source>
</reference>
<accession>A0A812F530</accession>
<dbReference type="EMBL" id="CAJNAQ010000002">
    <property type="protein sequence ID" value="CAE6489006.1"/>
    <property type="molecule type" value="Genomic_DNA"/>
</dbReference>
<dbReference type="Proteomes" id="UP000655759">
    <property type="component" value="Unassembled WGS sequence"/>
</dbReference>
<name>A0A812F530_9ARCH</name>
<evidence type="ECO:0000313" key="2">
    <source>
        <dbReference type="EMBL" id="CAE6489006.1"/>
    </source>
</evidence>
<dbReference type="AlphaFoldDB" id="A0A812F530"/>
<evidence type="ECO:0000256" key="1">
    <source>
        <dbReference type="SAM" id="Phobius"/>
    </source>
</evidence>
<feature type="transmembrane region" description="Helical" evidence="1">
    <location>
        <begin position="15"/>
        <end position="35"/>
    </location>
</feature>
<comment type="caution">
    <text evidence="2">The sequence shown here is derived from an EMBL/GenBank/DDBJ whole genome shotgun (WGS) entry which is preliminary data.</text>
</comment>
<sequence length="114" mass="12689">MEIQDFFQISGTDLFQANATIIAGILVFLTVSVFTDKMIIMKRMGDPIAYIAFSPLAFGVSLGALICGSVTTWNPKLFFIFSIGSFLFGLFYLFLSIILVGWSIAQSRRNDQNQ</sequence>
<dbReference type="RefSeq" id="WP_205098390.1">
    <property type="nucleotide sequence ID" value="NZ_CAJNAQ010000002.1"/>
</dbReference>
<evidence type="ECO:0000313" key="3">
    <source>
        <dbReference type="Proteomes" id="UP000655759"/>
    </source>
</evidence>
<proteinExistence type="predicted"/>
<organism evidence="2 3">
    <name type="scientific">Candidatus Nitrosotenuis uzonensis</name>
    <dbReference type="NCBI Taxonomy" id="1407055"/>
    <lineage>
        <taxon>Archaea</taxon>
        <taxon>Nitrososphaerota</taxon>
        <taxon>Candidatus Nitrosotenuis</taxon>
    </lineage>
</organism>
<keyword evidence="1" id="KW-0472">Membrane</keyword>
<feature type="transmembrane region" description="Helical" evidence="1">
    <location>
        <begin position="47"/>
        <end position="71"/>
    </location>
</feature>
<keyword evidence="1" id="KW-1133">Transmembrane helix</keyword>
<protein>
    <submittedName>
        <fullName evidence="2">Uncharacterized protein</fullName>
    </submittedName>
</protein>
<feature type="transmembrane region" description="Helical" evidence="1">
    <location>
        <begin position="77"/>
        <end position="105"/>
    </location>
</feature>
<keyword evidence="1" id="KW-0812">Transmembrane</keyword>
<gene>
    <name evidence="2" type="ORF">NUZ5A_20547</name>
</gene>